<evidence type="ECO:0000256" key="8">
    <source>
        <dbReference type="ARBA" id="ARBA00023229"/>
    </source>
</evidence>
<proteinExistence type="inferred from homology"/>
<evidence type="ECO:0000259" key="12">
    <source>
        <dbReference type="PROSITE" id="PS51462"/>
    </source>
</evidence>
<dbReference type="GO" id="GO:0009240">
    <property type="term" value="P:isopentenyl diphosphate biosynthetic process"/>
    <property type="evidence" value="ECO:0007669"/>
    <property type="project" value="TreeGrafter"/>
</dbReference>
<dbReference type="Proteomes" id="UP000199306">
    <property type="component" value="Unassembled WGS sequence"/>
</dbReference>
<dbReference type="HAMAP" id="MF_00202">
    <property type="entry name" value="Idi"/>
    <property type="match status" value="1"/>
</dbReference>
<dbReference type="GO" id="GO:0050992">
    <property type="term" value="P:dimethylallyl diphosphate biosynthetic process"/>
    <property type="evidence" value="ECO:0007669"/>
    <property type="project" value="UniProtKB-UniPathway"/>
</dbReference>
<dbReference type="InterPro" id="IPR011876">
    <property type="entry name" value="IsopentenylPP_isomerase_typ1"/>
</dbReference>
<feature type="active site" evidence="11">
    <location>
        <position position="64"/>
    </location>
</feature>
<dbReference type="PANTHER" id="PTHR10885:SF0">
    <property type="entry name" value="ISOPENTENYL-DIPHOSPHATE DELTA-ISOMERASE"/>
    <property type="match status" value="1"/>
</dbReference>
<dbReference type="InterPro" id="IPR015797">
    <property type="entry name" value="NUDIX_hydrolase-like_dom_sf"/>
</dbReference>
<dbReference type="EMBL" id="FOXH01000003">
    <property type="protein sequence ID" value="SFP46769.1"/>
    <property type="molecule type" value="Genomic_DNA"/>
</dbReference>
<evidence type="ECO:0000256" key="2">
    <source>
        <dbReference type="ARBA" id="ARBA00007579"/>
    </source>
</evidence>
<dbReference type="STRING" id="1079859.SAMN04515674_103247"/>
<accession>A0A1I5QKH5</accession>
<evidence type="ECO:0000256" key="3">
    <source>
        <dbReference type="ARBA" id="ARBA00012057"/>
    </source>
</evidence>
<dbReference type="InterPro" id="IPR056375">
    <property type="entry name" value="Idi_bact"/>
</dbReference>
<evidence type="ECO:0000256" key="5">
    <source>
        <dbReference type="ARBA" id="ARBA00022723"/>
    </source>
</evidence>
<feature type="active site" evidence="11">
    <location>
        <position position="111"/>
    </location>
</feature>
<keyword evidence="4" id="KW-0963">Cytoplasm</keyword>
<evidence type="ECO:0000256" key="11">
    <source>
        <dbReference type="PIRSR" id="PIRSR018427-1"/>
    </source>
</evidence>
<feature type="domain" description="Nudix hydrolase" evidence="12">
    <location>
        <begin position="27"/>
        <end position="159"/>
    </location>
</feature>
<comment type="pathway">
    <text evidence="1">Isoprenoid biosynthesis; dimethylallyl diphosphate biosynthesis; dimethylallyl diphosphate from isopentenyl diphosphate: step 1/1.</text>
</comment>
<dbReference type="UniPathway" id="UPA00059">
    <property type="reaction ID" value="UER00104"/>
</dbReference>
<organism evidence="13 14">
    <name type="scientific">Pseudarcicella hirudinis</name>
    <dbReference type="NCBI Taxonomy" id="1079859"/>
    <lineage>
        <taxon>Bacteria</taxon>
        <taxon>Pseudomonadati</taxon>
        <taxon>Bacteroidota</taxon>
        <taxon>Cytophagia</taxon>
        <taxon>Cytophagales</taxon>
        <taxon>Flectobacillaceae</taxon>
        <taxon>Pseudarcicella</taxon>
    </lineage>
</organism>
<evidence type="ECO:0000256" key="7">
    <source>
        <dbReference type="ARBA" id="ARBA00023211"/>
    </source>
</evidence>
<dbReference type="GO" id="GO:0046872">
    <property type="term" value="F:metal ion binding"/>
    <property type="evidence" value="ECO:0007669"/>
    <property type="project" value="UniProtKB-KW"/>
</dbReference>
<keyword evidence="5" id="KW-0479">Metal-binding</keyword>
<dbReference type="GO" id="GO:0005737">
    <property type="term" value="C:cytoplasm"/>
    <property type="evidence" value="ECO:0007669"/>
    <property type="project" value="TreeGrafter"/>
</dbReference>
<dbReference type="OrthoDB" id="9809458at2"/>
<dbReference type="Pfam" id="PF00293">
    <property type="entry name" value="NUDIX"/>
    <property type="match status" value="1"/>
</dbReference>
<dbReference type="Gene3D" id="3.90.79.10">
    <property type="entry name" value="Nucleoside Triphosphate Pyrophosphohydrolase"/>
    <property type="match status" value="1"/>
</dbReference>
<dbReference type="NCBIfam" id="NF002995">
    <property type="entry name" value="PRK03759.1"/>
    <property type="match status" value="1"/>
</dbReference>
<keyword evidence="14" id="KW-1185">Reference proteome</keyword>
<dbReference type="AlphaFoldDB" id="A0A1I5QKH5"/>
<dbReference type="PIRSF" id="PIRSF018427">
    <property type="entry name" value="Isopntndiph_ism"/>
    <property type="match status" value="1"/>
</dbReference>
<dbReference type="PROSITE" id="PS51462">
    <property type="entry name" value="NUDIX"/>
    <property type="match status" value="1"/>
</dbReference>
<protein>
    <recommendedName>
        <fullName evidence="3 10">Isopentenyl-diphosphate delta-isomerase</fullName>
        <ecNumber evidence="3 10">5.3.3.2</ecNumber>
    </recommendedName>
</protein>
<dbReference type="SUPFAM" id="SSF55811">
    <property type="entry name" value="Nudix"/>
    <property type="match status" value="1"/>
</dbReference>
<evidence type="ECO:0000256" key="1">
    <source>
        <dbReference type="ARBA" id="ARBA00004826"/>
    </source>
</evidence>
<keyword evidence="8" id="KW-0414">Isoprene biosynthesis</keyword>
<dbReference type="PANTHER" id="PTHR10885">
    <property type="entry name" value="ISOPENTENYL-DIPHOSPHATE DELTA-ISOMERASE"/>
    <property type="match status" value="1"/>
</dbReference>
<evidence type="ECO:0000256" key="10">
    <source>
        <dbReference type="NCBIfam" id="TIGR02150"/>
    </source>
</evidence>
<name>A0A1I5QKH5_9BACT</name>
<dbReference type="EC" id="5.3.3.2" evidence="3 10"/>
<sequence length="168" mass="19718">MQSVLLVDEQDQVIGTAEKMKAHYDGALHRAFSVLIFNSKKELLLQQRASQKYHSGGLWTNTCCGHPTNPENTLEDARQRLKFEMGICTEIQPTFNFQYFVDFGNGLFEHEIDHVFVGNYEGDIPFNADEVAEFKWLSLERLEEEMRNKPEIYTEWFKILYPKIKEYI</sequence>
<evidence type="ECO:0000256" key="9">
    <source>
        <dbReference type="ARBA" id="ARBA00023235"/>
    </source>
</evidence>
<gene>
    <name evidence="13" type="ORF">SAMN04515674_103247</name>
</gene>
<evidence type="ECO:0000256" key="4">
    <source>
        <dbReference type="ARBA" id="ARBA00022490"/>
    </source>
</evidence>
<reference evidence="13 14" key="1">
    <citation type="submission" date="2016-10" db="EMBL/GenBank/DDBJ databases">
        <authorList>
            <person name="de Groot N.N."/>
        </authorList>
    </citation>
    <scope>NUCLEOTIDE SEQUENCE [LARGE SCALE GENOMIC DNA]</scope>
    <source>
        <strain evidence="14">E92,LMG 26720,CCM 7988</strain>
    </source>
</reference>
<evidence type="ECO:0000256" key="6">
    <source>
        <dbReference type="ARBA" id="ARBA00022842"/>
    </source>
</evidence>
<dbReference type="GO" id="GO:0004452">
    <property type="term" value="F:isopentenyl-diphosphate delta-isomerase activity"/>
    <property type="evidence" value="ECO:0007669"/>
    <property type="project" value="UniProtKB-UniRule"/>
</dbReference>
<keyword evidence="6" id="KW-0460">Magnesium</keyword>
<evidence type="ECO:0000313" key="13">
    <source>
        <dbReference type="EMBL" id="SFP46769.1"/>
    </source>
</evidence>
<dbReference type="InterPro" id="IPR000086">
    <property type="entry name" value="NUDIX_hydrolase_dom"/>
</dbReference>
<dbReference type="NCBIfam" id="TIGR02150">
    <property type="entry name" value="IPP_isom_1"/>
    <property type="match status" value="1"/>
</dbReference>
<evidence type="ECO:0000313" key="14">
    <source>
        <dbReference type="Proteomes" id="UP000199306"/>
    </source>
</evidence>
<dbReference type="RefSeq" id="WP_092014349.1">
    <property type="nucleotide sequence ID" value="NZ_FOXH01000003.1"/>
</dbReference>
<comment type="similarity">
    <text evidence="2">Belongs to the IPP isomerase type 1 family.</text>
</comment>
<keyword evidence="9 13" id="KW-0413">Isomerase</keyword>
<dbReference type="CDD" id="cd02885">
    <property type="entry name" value="NUDIX_IPP_Isomerase"/>
    <property type="match status" value="1"/>
</dbReference>
<keyword evidence="7" id="KW-0464">Manganese</keyword>